<dbReference type="Gene3D" id="2.60.40.790">
    <property type="match status" value="1"/>
</dbReference>
<organism evidence="4">
    <name type="scientific">Salvia splendens</name>
    <name type="common">Scarlet sage</name>
    <dbReference type="NCBI Taxonomy" id="180675"/>
    <lineage>
        <taxon>Eukaryota</taxon>
        <taxon>Viridiplantae</taxon>
        <taxon>Streptophyta</taxon>
        <taxon>Embryophyta</taxon>
        <taxon>Tracheophyta</taxon>
        <taxon>Spermatophyta</taxon>
        <taxon>Magnoliopsida</taxon>
        <taxon>eudicotyledons</taxon>
        <taxon>Gunneridae</taxon>
        <taxon>Pentapetalae</taxon>
        <taxon>asterids</taxon>
        <taxon>lamiids</taxon>
        <taxon>Lamiales</taxon>
        <taxon>Lamiaceae</taxon>
        <taxon>Nepetoideae</taxon>
        <taxon>Mentheae</taxon>
        <taxon>Salviinae</taxon>
        <taxon>Salvia</taxon>
        <taxon>Salvia subgen. Calosphace</taxon>
        <taxon>core Calosphace</taxon>
    </lineage>
</organism>
<dbReference type="PROSITE" id="PS01031">
    <property type="entry name" value="SHSP"/>
    <property type="match status" value="1"/>
</dbReference>
<dbReference type="SUPFAM" id="SSF49764">
    <property type="entry name" value="HSP20-like chaperones"/>
    <property type="match status" value="1"/>
</dbReference>
<dbReference type="Proteomes" id="UP000298416">
    <property type="component" value="Unassembled WGS sequence"/>
</dbReference>
<proteinExistence type="inferred from homology"/>
<comment type="caution">
    <text evidence="4">The sequence shown here is derived from an EMBL/GenBank/DDBJ whole genome shotgun (WGS) entry which is preliminary data.</text>
</comment>
<evidence type="ECO:0000259" key="3">
    <source>
        <dbReference type="PROSITE" id="PS01031"/>
    </source>
</evidence>
<comment type="similarity">
    <text evidence="1 2">Belongs to the small heat shock protein (HSP20) family.</text>
</comment>
<evidence type="ECO:0000256" key="1">
    <source>
        <dbReference type="PROSITE-ProRule" id="PRU00285"/>
    </source>
</evidence>
<dbReference type="InterPro" id="IPR008978">
    <property type="entry name" value="HSP20-like_chaperone"/>
</dbReference>
<dbReference type="CDD" id="cd00298">
    <property type="entry name" value="ACD_sHsps_p23-like"/>
    <property type="match status" value="1"/>
</dbReference>
<evidence type="ECO:0000313" key="4">
    <source>
        <dbReference type="EMBL" id="KAG6412257.1"/>
    </source>
</evidence>
<dbReference type="Pfam" id="PF00011">
    <property type="entry name" value="HSP20"/>
    <property type="match status" value="1"/>
</dbReference>
<gene>
    <name evidence="4" type="ORF">SASPL_124931</name>
</gene>
<name>A0A8X8ZPE2_SALSN</name>
<dbReference type="AlphaFoldDB" id="A0A8X8ZPE2"/>
<feature type="domain" description="SHSP" evidence="3">
    <location>
        <begin position="6"/>
        <end position="108"/>
    </location>
</feature>
<protein>
    <recommendedName>
        <fullName evidence="3">SHSP domain-containing protein</fullName>
    </recommendedName>
</protein>
<dbReference type="EMBL" id="PNBA02000009">
    <property type="protein sequence ID" value="KAG6412257.1"/>
    <property type="molecule type" value="Genomic_DNA"/>
</dbReference>
<evidence type="ECO:0000256" key="2">
    <source>
        <dbReference type="RuleBase" id="RU003616"/>
    </source>
</evidence>
<sequence length="111" mass="12961">MEPRNMKFEYVLPSSWWAETADSYCLLIEIPGFKEEVRIRADDHGHVIMSGERQANESTILHFKQAYKVPEDCNIQETNAILEDNTYYVKIAKKLNNLSSRRPSCSREQHV</sequence>
<evidence type="ECO:0000313" key="5">
    <source>
        <dbReference type="Proteomes" id="UP000298416"/>
    </source>
</evidence>
<accession>A0A8X8ZPE2</accession>
<reference evidence="4" key="2">
    <citation type="submission" date="2020-08" db="EMBL/GenBank/DDBJ databases">
        <title>Plant Genome Project.</title>
        <authorList>
            <person name="Zhang R.-G."/>
        </authorList>
    </citation>
    <scope>NUCLEOTIDE SEQUENCE</scope>
    <source>
        <strain evidence="4">Huo1</strain>
        <tissue evidence="4">Leaf</tissue>
    </source>
</reference>
<reference evidence="4" key="1">
    <citation type="submission" date="2018-01" db="EMBL/GenBank/DDBJ databases">
        <authorList>
            <person name="Mao J.F."/>
        </authorList>
    </citation>
    <scope>NUCLEOTIDE SEQUENCE</scope>
    <source>
        <strain evidence="4">Huo1</strain>
        <tissue evidence="4">Leaf</tissue>
    </source>
</reference>
<keyword evidence="5" id="KW-1185">Reference proteome</keyword>
<dbReference type="InterPro" id="IPR002068">
    <property type="entry name" value="A-crystallin/Hsp20_dom"/>
</dbReference>